<dbReference type="GO" id="GO:0005737">
    <property type="term" value="C:cytoplasm"/>
    <property type="evidence" value="ECO:0007669"/>
    <property type="project" value="TreeGrafter"/>
</dbReference>
<dbReference type="InterPro" id="IPR002328">
    <property type="entry name" value="ADH_Zn_CS"/>
</dbReference>
<proteinExistence type="inferred from homology"/>
<keyword evidence="5" id="KW-0560">Oxidoreductase</keyword>
<dbReference type="AlphaFoldDB" id="A0A316UD62"/>
<evidence type="ECO:0000256" key="6">
    <source>
        <dbReference type="ARBA" id="ARBA00023027"/>
    </source>
</evidence>
<evidence type="ECO:0000313" key="9">
    <source>
        <dbReference type="EMBL" id="PWN23139.1"/>
    </source>
</evidence>
<dbReference type="Gene3D" id="3.40.50.720">
    <property type="entry name" value="NAD(P)-binding Rossmann-like Domain"/>
    <property type="match status" value="1"/>
</dbReference>
<dbReference type="RefSeq" id="XP_025350299.1">
    <property type="nucleotide sequence ID" value="XM_025491723.1"/>
</dbReference>
<dbReference type="InterPro" id="IPR013154">
    <property type="entry name" value="ADH-like_N"/>
</dbReference>
<protein>
    <submittedName>
        <fullName evidence="9">GroES-like protein</fullName>
    </submittedName>
</protein>
<gene>
    <name evidence="9" type="ORF">BCV69DRAFT_280756</name>
</gene>
<dbReference type="GeneID" id="37013457"/>
<evidence type="ECO:0000256" key="5">
    <source>
        <dbReference type="ARBA" id="ARBA00023002"/>
    </source>
</evidence>
<keyword evidence="4 7" id="KW-0862">Zinc</keyword>
<dbReference type="InterPro" id="IPR020843">
    <property type="entry name" value="ER"/>
</dbReference>
<reference evidence="9 10" key="1">
    <citation type="journal article" date="2018" name="Mol. Biol. Evol.">
        <title>Broad Genomic Sampling Reveals a Smut Pathogenic Ancestry of the Fungal Clade Ustilaginomycotina.</title>
        <authorList>
            <person name="Kijpornyongpan T."/>
            <person name="Mondo S.J."/>
            <person name="Barry K."/>
            <person name="Sandor L."/>
            <person name="Lee J."/>
            <person name="Lipzen A."/>
            <person name="Pangilinan J."/>
            <person name="LaButti K."/>
            <person name="Hainaut M."/>
            <person name="Henrissat B."/>
            <person name="Grigoriev I.V."/>
            <person name="Spatafora J.W."/>
            <person name="Aime M.C."/>
        </authorList>
    </citation>
    <scope>NUCLEOTIDE SEQUENCE [LARGE SCALE GENOMIC DNA]</scope>
    <source>
        <strain evidence="9 10">MCA 4718</strain>
    </source>
</reference>
<dbReference type="PROSITE" id="PS00059">
    <property type="entry name" value="ADH_ZINC"/>
    <property type="match status" value="1"/>
</dbReference>
<evidence type="ECO:0000256" key="2">
    <source>
        <dbReference type="ARBA" id="ARBA00008072"/>
    </source>
</evidence>
<keyword evidence="3 7" id="KW-0479">Metal-binding</keyword>
<sequence length="348" mass="36692">MVNIPKEHKAAVCEGAGKGLVVKMVPTPKPESNQVLIKVLASSLCFSDEFAVDHGAMGVKFPLTPGHEVVGRIVQKGSGVSDEFKEGLLVGLGWNGGYCQQCEACRKGEFYGCNNGLVTGFHTEGGHQEYLTARWEAVVKLPENSGLSPAEMAPLLCAGITVNDGLNATGAKPGDVVIVQGLGGLGHLGIQFARKAGYHVVAMSGGDSKKDLALKLGAHDFFNAKQGEEFKKKYGGAKAAVATAPSSAAISSLLPLLARNGVMTVVGIPPDGKNLEFAPMQLVSNRCTVKGITCGCSINNEELVDFAVLGDNKVRSMVNIKKLDDADAVYKDTAQGNPRFRNVFVFDE</sequence>
<dbReference type="InterPro" id="IPR036291">
    <property type="entry name" value="NAD(P)-bd_dom_sf"/>
</dbReference>
<dbReference type="SUPFAM" id="SSF50129">
    <property type="entry name" value="GroES-like"/>
    <property type="match status" value="1"/>
</dbReference>
<accession>A0A316UD62</accession>
<dbReference type="SMART" id="SM00829">
    <property type="entry name" value="PKS_ER"/>
    <property type="match status" value="1"/>
</dbReference>
<evidence type="ECO:0000256" key="4">
    <source>
        <dbReference type="ARBA" id="ARBA00022833"/>
    </source>
</evidence>
<dbReference type="SUPFAM" id="SSF51735">
    <property type="entry name" value="NAD(P)-binding Rossmann-fold domains"/>
    <property type="match status" value="1"/>
</dbReference>
<keyword evidence="6" id="KW-0520">NAD</keyword>
<organism evidence="9 10">
    <name type="scientific">Pseudomicrostroma glucosiphilum</name>
    <dbReference type="NCBI Taxonomy" id="1684307"/>
    <lineage>
        <taxon>Eukaryota</taxon>
        <taxon>Fungi</taxon>
        <taxon>Dikarya</taxon>
        <taxon>Basidiomycota</taxon>
        <taxon>Ustilaginomycotina</taxon>
        <taxon>Exobasidiomycetes</taxon>
        <taxon>Microstromatales</taxon>
        <taxon>Microstromatales incertae sedis</taxon>
        <taxon>Pseudomicrostroma</taxon>
    </lineage>
</organism>
<dbReference type="PANTHER" id="PTHR42940">
    <property type="entry name" value="ALCOHOL DEHYDROGENASE 1-RELATED"/>
    <property type="match status" value="1"/>
</dbReference>
<dbReference type="InterPro" id="IPR011032">
    <property type="entry name" value="GroES-like_sf"/>
</dbReference>
<evidence type="ECO:0000256" key="7">
    <source>
        <dbReference type="RuleBase" id="RU361277"/>
    </source>
</evidence>
<feature type="domain" description="Enoyl reductase (ER)" evidence="8">
    <location>
        <begin position="15"/>
        <end position="344"/>
    </location>
</feature>
<comment type="similarity">
    <text evidence="2 7">Belongs to the zinc-containing alcohol dehydrogenase family.</text>
</comment>
<dbReference type="GO" id="GO:0004022">
    <property type="term" value="F:alcohol dehydrogenase (NAD+) activity"/>
    <property type="evidence" value="ECO:0007669"/>
    <property type="project" value="TreeGrafter"/>
</dbReference>
<dbReference type="FunFam" id="3.40.50.720:FF:000039">
    <property type="entry name" value="Alcohol dehydrogenase AdhP"/>
    <property type="match status" value="1"/>
</dbReference>
<evidence type="ECO:0000259" key="8">
    <source>
        <dbReference type="SMART" id="SM00829"/>
    </source>
</evidence>
<dbReference type="Pfam" id="PF00107">
    <property type="entry name" value="ADH_zinc_N"/>
    <property type="match status" value="1"/>
</dbReference>
<evidence type="ECO:0000313" key="10">
    <source>
        <dbReference type="Proteomes" id="UP000245942"/>
    </source>
</evidence>
<evidence type="ECO:0000256" key="3">
    <source>
        <dbReference type="ARBA" id="ARBA00022723"/>
    </source>
</evidence>
<dbReference type="GO" id="GO:0008270">
    <property type="term" value="F:zinc ion binding"/>
    <property type="evidence" value="ECO:0007669"/>
    <property type="project" value="InterPro"/>
</dbReference>
<dbReference type="EMBL" id="KZ819322">
    <property type="protein sequence ID" value="PWN23139.1"/>
    <property type="molecule type" value="Genomic_DNA"/>
</dbReference>
<keyword evidence="10" id="KW-1185">Reference proteome</keyword>
<dbReference type="Gene3D" id="3.90.180.10">
    <property type="entry name" value="Medium-chain alcohol dehydrogenases, catalytic domain"/>
    <property type="match status" value="1"/>
</dbReference>
<comment type="cofactor">
    <cofactor evidence="1 7">
        <name>Zn(2+)</name>
        <dbReference type="ChEBI" id="CHEBI:29105"/>
    </cofactor>
</comment>
<dbReference type="Proteomes" id="UP000245942">
    <property type="component" value="Unassembled WGS sequence"/>
</dbReference>
<dbReference type="STRING" id="1684307.A0A316UD62"/>
<evidence type="ECO:0000256" key="1">
    <source>
        <dbReference type="ARBA" id="ARBA00001947"/>
    </source>
</evidence>
<dbReference type="PANTHER" id="PTHR42940:SF7">
    <property type="entry name" value="ALCOHOL DEHYDROGENASE-LIKE N-TERMINAL DOMAIN-CONTAINING PROTEIN"/>
    <property type="match status" value="1"/>
</dbReference>
<name>A0A316UD62_9BASI</name>
<dbReference type="InterPro" id="IPR013149">
    <property type="entry name" value="ADH-like_C"/>
</dbReference>
<dbReference type="Pfam" id="PF08240">
    <property type="entry name" value="ADH_N"/>
    <property type="match status" value="1"/>
</dbReference>
<dbReference type="OrthoDB" id="5363962at2759"/>